<dbReference type="GO" id="GO:0031122">
    <property type="term" value="P:cytoplasmic microtubule organization"/>
    <property type="evidence" value="ECO:0007669"/>
    <property type="project" value="TreeGrafter"/>
</dbReference>
<dbReference type="InterPro" id="IPR041470">
    <property type="entry name" value="GCP_N"/>
</dbReference>
<dbReference type="Gene3D" id="1.20.120.1900">
    <property type="entry name" value="Gamma-tubulin complex, C-terminal domain"/>
    <property type="match status" value="1"/>
</dbReference>
<dbReference type="GO" id="GO:0051321">
    <property type="term" value="P:meiotic cell cycle"/>
    <property type="evidence" value="ECO:0007669"/>
    <property type="project" value="TreeGrafter"/>
</dbReference>
<reference evidence="8 9" key="1">
    <citation type="journal article" date="2016" name="Proc. Natl. Acad. Sci. U.S.A.">
        <title>Comparative genomics of biotechnologically important yeasts.</title>
        <authorList>
            <person name="Riley R."/>
            <person name="Haridas S."/>
            <person name="Wolfe K.H."/>
            <person name="Lopes M.R."/>
            <person name="Hittinger C.T."/>
            <person name="Goeker M."/>
            <person name="Salamov A.A."/>
            <person name="Wisecaver J.H."/>
            <person name="Long T.M."/>
            <person name="Calvey C.H."/>
            <person name="Aerts A.L."/>
            <person name="Barry K.W."/>
            <person name="Choi C."/>
            <person name="Clum A."/>
            <person name="Coughlan A.Y."/>
            <person name="Deshpande S."/>
            <person name="Douglass A.P."/>
            <person name="Hanson S.J."/>
            <person name="Klenk H.-P."/>
            <person name="LaButti K.M."/>
            <person name="Lapidus A."/>
            <person name="Lindquist E.A."/>
            <person name="Lipzen A.M."/>
            <person name="Meier-Kolthoff J.P."/>
            <person name="Ohm R.A."/>
            <person name="Otillar R.P."/>
            <person name="Pangilinan J.L."/>
            <person name="Peng Y."/>
            <person name="Rokas A."/>
            <person name="Rosa C.A."/>
            <person name="Scheuner C."/>
            <person name="Sibirny A.A."/>
            <person name="Slot J.C."/>
            <person name="Stielow J.B."/>
            <person name="Sun H."/>
            <person name="Kurtzman C.P."/>
            <person name="Blackwell M."/>
            <person name="Grigoriev I.V."/>
            <person name="Jeffries T.W."/>
        </authorList>
    </citation>
    <scope>NUCLEOTIDE SEQUENCE [LARGE SCALE GENOMIC DNA]</scope>
    <source>
        <strain evidence="8 9">NRRL Y-2026</strain>
    </source>
</reference>
<evidence type="ECO:0000256" key="3">
    <source>
        <dbReference type="ARBA" id="ARBA00022701"/>
    </source>
</evidence>
<dbReference type="GO" id="GO:0051225">
    <property type="term" value="P:spindle assembly"/>
    <property type="evidence" value="ECO:0007669"/>
    <property type="project" value="TreeGrafter"/>
</dbReference>
<dbReference type="PANTHER" id="PTHR19302">
    <property type="entry name" value="GAMMA TUBULIN COMPLEX PROTEIN"/>
    <property type="match status" value="1"/>
</dbReference>
<dbReference type="GO" id="GO:0043015">
    <property type="term" value="F:gamma-tubulin binding"/>
    <property type="evidence" value="ECO:0007669"/>
    <property type="project" value="InterPro"/>
</dbReference>
<dbReference type="GO" id="GO:0000922">
    <property type="term" value="C:spindle pole"/>
    <property type="evidence" value="ECO:0007669"/>
    <property type="project" value="InterPro"/>
</dbReference>
<name>A0A1E3NHX6_9ASCO</name>
<dbReference type="Proteomes" id="UP000094455">
    <property type="component" value="Unassembled WGS sequence"/>
</dbReference>
<evidence type="ECO:0000256" key="2">
    <source>
        <dbReference type="ARBA" id="ARBA00022490"/>
    </source>
</evidence>
<feature type="domain" description="Gamma tubulin complex component protein N-terminal" evidence="7">
    <location>
        <begin position="23"/>
        <end position="283"/>
    </location>
</feature>
<dbReference type="GO" id="GO:0000930">
    <property type="term" value="C:gamma-tubulin complex"/>
    <property type="evidence" value="ECO:0007669"/>
    <property type="project" value="TreeGrafter"/>
</dbReference>
<organism evidence="8 9">
    <name type="scientific">Pichia membranifaciens NRRL Y-2026</name>
    <dbReference type="NCBI Taxonomy" id="763406"/>
    <lineage>
        <taxon>Eukaryota</taxon>
        <taxon>Fungi</taxon>
        <taxon>Dikarya</taxon>
        <taxon>Ascomycota</taxon>
        <taxon>Saccharomycotina</taxon>
        <taxon>Pichiomycetes</taxon>
        <taxon>Pichiales</taxon>
        <taxon>Pichiaceae</taxon>
        <taxon>Pichia</taxon>
    </lineage>
</organism>
<dbReference type="EMBL" id="KV454004">
    <property type="protein sequence ID" value="ODQ45737.1"/>
    <property type="molecule type" value="Genomic_DNA"/>
</dbReference>
<dbReference type="GO" id="GO:0051011">
    <property type="term" value="F:microtubule minus-end binding"/>
    <property type="evidence" value="ECO:0007669"/>
    <property type="project" value="TreeGrafter"/>
</dbReference>
<dbReference type="GO" id="GO:0000278">
    <property type="term" value="P:mitotic cell cycle"/>
    <property type="evidence" value="ECO:0007669"/>
    <property type="project" value="TreeGrafter"/>
</dbReference>
<evidence type="ECO:0000256" key="1">
    <source>
        <dbReference type="ARBA" id="ARBA00010337"/>
    </source>
</evidence>
<sequence length="658" mass="75635">MSLAAALSKYEERAFGAEPGLAHDLRYLLLGTDSSSFKFTTRSHNGEDGSRVGGLGVEITVDAGSVQQNQLGYLKEFVQLALVVKQLSLETAATPTAFRPSLQAFYACLGESLLRFQQFLNTLYGSGERQSLVSLRYRLDDWLTSFRHIYWLHLKAKTLPAHEFLSVLHQHSLFGDSLIQQLSAGYYTAAFKPYLRLINSWLLLGVLTETEAVREDFFVKPDETRKDFLYFSELVPSFLRQKTAFRIYQVGKSISFLKLYLDDKQWCNEFYNSTSNEDLTALDDALVLRLYEKVISRLDLLLLESYQAEISYLRKFLLLKQGDLIESVIDNGSALLGEPSSSLSSNQLVTLLQDSIESTSVSRNTPPDVYNRLDARLLNINPASSLGWDLFTLDFKLSPPVDRLISSTYKEYLKVFNFLFKISKLNYQLSKSWKKSHLVDNKLKGSFAHNSYSTSKKWNRKMKIHQRKFDLIRHQFISFISSIYSYISNEILSENYHLFQQNFIPKTNQGYQLKNNKLLPLDLSDIQLFNLDELKLIHDSYILPISKSELFYNLNDEKVPLNRILFQLLVTIERFSHLYTEFQSTLADLLRIKHLIAVDSASELNDYQTMLTEKINKISEKLGSDIVDRFENDLTLLINLLKSSSDQSLKCLGQILEN</sequence>
<evidence type="ECO:0000259" key="6">
    <source>
        <dbReference type="Pfam" id="PF04130"/>
    </source>
</evidence>
<keyword evidence="3 5" id="KW-0493">Microtubule</keyword>
<dbReference type="Pfam" id="PF04130">
    <property type="entry name" value="GCP_C_terminal"/>
    <property type="match status" value="1"/>
</dbReference>
<accession>A0A1E3NHX6</accession>
<evidence type="ECO:0000259" key="7">
    <source>
        <dbReference type="Pfam" id="PF17681"/>
    </source>
</evidence>
<protein>
    <recommendedName>
        <fullName evidence="5">Spindle pole body component</fullName>
    </recommendedName>
</protein>
<comment type="subcellular location">
    <subcellularLocation>
        <location evidence="5">Cytoplasm</location>
        <location evidence="5">Cytoskeleton</location>
        <location evidence="5">Microtubule organizing center</location>
    </subcellularLocation>
</comment>
<dbReference type="OrthoDB" id="5860513at2759"/>
<proteinExistence type="inferred from homology"/>
<comment type="similarity">
    <text evidence="1 5">Belongs to the TUBGCP family.</text>
</comment>
<keyword evidence="4 5" id="KW-0206">Cytoskeleton</keyword>
<evidence type="ECO:0000256" key="4">
    <source>
        <dbReference type="ARBA" id="ARBA00023212"/>
    </source>
</evidence>
<dbReference type="GO" id="GO:0005874">
    <property type="term" value="C:microtubule"/>
    <property type="evidence" value="ECO:0007669"/>
    <property type="project" value="UniProtKB-KW"/>
</dbReference>
<dbReference type="AlphaFoldDB" id="A0A1E3NHX6"/>
<dbReference type="RefSeq" id="XP_019016850.1">
    <property type="nucleotide sequence ID" value="XM_019161429.1"/>
</dbReference>
<evidence type="ECO:0000256" key="5">
    <source>
        <dbReference type="RuleBase" id="RU363050"/>
    </source>
</evidence>
<evidence type="ECO:0000313" key="8">
    <source>
        <dbReference type="EMBL" id="ODQ45737.1"/>
    </source>
</evidence>
<gene>
    <name evidence="8" type="ORF">PICMEDRAFT_17019</name>
</gene>
<keyword evidence="2 5" id="KW-0963">Cytoplasm</keyword>
<dbReference type="Pfam" id="PF17681">
    <property type="entry name" value="GCP_N_terminal"/>
    <property type="match status" value="1"/>
</dbReference>
<dbReference type="GO" id="GO:0005816">
    <property type="term" value="C:spindle pole body"/>
    <property type="evidence" value="ECO:0007669"/>
    <property type="project" value="UniProtKB-ARBA"/>
</dbReference>
<dbReference type="GeneID" id="30178116"/>
<evidence type="ECO:0000313" key="9">
    <source>
        <dbReference type="Proteomes" id="UP000094455"/>
    </source>
</evidence>
<dbReference type="InterPro" id="IPR040457">
    <property type="entry name" value="GCP_C"/>
</dbReference>
<feature type="domain" description="Gamma tubulin complex component C-terminal" evidence="6">
    <location>
        <begin position="310"/>
        <end position="652"/>
    </location>
</feature>
<dbReference type="GO" id="GO:0007020">
    <property type="term" value="P:microtubule nucleation"/>
    <property type="evidence" value="ECO:0007669"/>
    <property type="project" value="InterPro"/>
</dbReference>
<dbReference type="InterPro" id="IPR042241">
    <property type="entry name" value="GCP_C_sf"/>
</dbReference>
<dbReference type="STRING" id="763406.A0A1E3NHX6"/>
<dbReference type="PANTHER" id="PTHR19302:SF33">
    <property type="entry name" value="GAMMA-TUBULIN COMPLEX COMPONENT 5"/>
    <property type="match status" value="1"/>
</dbReference>
<keyword evidence="9" id="KW-1185">Reference proteome</keyword>
<dbReference type="InterPro" id="IPR007259">
    <property type="entry name" value="GCP"/>
</dbReference>